<sequence>MFGLQVKSITIALAESLINRYIELALKQFYEVTYIPAVSWFGYTASDILYYELLFAEYCVRGGAVKPVACGKENVSAASVRDERKKLATSICLEAQAMNSAVSEPAFPYDGLTTKTELASTDDLTVDSPKDYSHNNNKSCSLRSPIEVDEETLTLTNLPPQVLPKPQLPEVTLLQKSRAGELPKGALYIGTSDKIKGGYKHTQEFVLVATKPTDGGSNSESVNTRVSNSNITEDAHKCAPAKEPGIGLYKEIHRKLSQSGSAPLISPTSPGPHTKSKEGEEDALTTRRKPIVSEVIQPSKKQPSHSAGDTFSSMMLADVVDAHWPTGSYSDIRSANVPGQLSVDTFVSTDNPFSLSTGSHTPKSSAGSTRSLSSPSTQYREIQRGGEIPFSGLRKPAPLSPPPKPEVPRKIPSPVAGYNRDPVPVSRVQKDISDAKRRELLSKIEKDEKRKKAVEEEAERRARRHSDYFTIKEKSPIAYDRYDRSHIQMAASAPNSPAHYSGSGLNSPRSIVSGCSGLTAKALYHFPARHPRELSVRKGDQLIILRRIDANWYEASKDAERGIIPVSYVQILREVSLSPSPPIRPSSPMLKEGTAVAKYNFNPQTGSELALKRGEQVSLVRRIDRNWYEGRIQGSVVTGIFPASYVQVISEPGMYK</sequence>
<dbReference type="SMART" id="SM00326">
    <property type="entry name" value="SH3"/>
    <property type="match status" value="2"/>
</dbReference>
<reference evidence="6" key="1">
    <citation type="submission" date="2020-06" db="EMBL/GenBank/DDBJ databases">
        <title>Draft genome of Bugula neritina, a colonial animal packing powerful symbionts and potential medicines.</title>
        <authorList>
            <person name="Rayko M."/>
        </authorList>
    </citation>
    <scope>NUCLEOTIDE SEQUENCE [LARGE SCALE GENOMIC DNA]</scope>
    <source>
        <strain evidence="6">Kwan_BN1</strain>
    </source>
</reference>
<keyword evidence="3" id="KW-0175">Coiled coil</keyword>
<dbReference type="InterPro" id="IPR050384">
    <property type="entry name" value="Endophilin_SH3RF"/>
</dbReference>
<feature type="domain" description="SH3" evidence="5">
    <location>
        <begin position="590"/>
        <end position="651"/>
    </location>
</feature>
<dbReference type="SUPFAM" id="SSF50044">
    <property type="entry name" value="SH3-domain"/>
    <property type="match status" value="2"/>
</dbReference>
<dbReference type="Pfam" id="PF00018">
    <property type="entry name" value="SH3_1"/>
    <property type="match status" value="2"/>
</dbReference>
<evidence type="ECO:0000256" key="4">
    <source>
        <dbReference type="SAM" id="MobiDB-lite"/>
    </source>
</evidence>
<dbReference type="PRINTS" id="PR00452">
    <property type="entry name" value="SH3DOMAIN"/>
</dbReference>
<dbReference type="Proteomes" id="UP000593567">
    <property type="component" value="Unassembled WGS sequence"/>
</dbReference>
<dbReference type="InterPro" id="IPR001452">
    <property type="entry name" value="SH3_domain"/>
</dbReference>
<dbReference type="InterPro" id="IPR036028">
    <property type="entry name" value="SH3-like_dom_sf"/>
</dbReference>
<dbReference type="OrthoDB" id="19092at2759"/>
<dbReference type="AlphaFoldDB" id="A0A7J7JHD7"/>
<feature type="coiled-coil region" evidence="3">
    <location>
        <begin position="437"/>
        <end position="464"/>
    </location>
</feature>
<evidence type="ECO:0000256" key="1">
    <source>
        <dbReference type="ARBA" id="ARBA00022443"/>
    </source>
</evidence>
<evidence type="ECO:0000256" key="3">
    <source>
        <dbReference type="SAM" id="Coils"/>
    </source>
</evidence>
<proteinExistence type="predicted"/>
<comment type="caution">
    <text evidence="6">The sequence shown here is derived from an EMBL/GenBank/DDBJ whole genome shotgun (WGS) entry which is preliminary data.</text>
</comment>
<feature type="region of interest" description="Disordered" evidence="4">
    <location>
        <begin position="257"/>
        <end position="309"/>
    </location>
</feature>
<dbReference type="Gene3D" id="2.30.30.40">
    <property type="entry name" value="SH3 Domains"/>
    <property type="match status" value="2"/>
</dbReference>
<dbReference type="PANTHER" id="PTHR14167">
    <property type="entry name" value="SH3 DOMAIN-CONTAINING"/>
    <property type="match status" value="1"/>
</dbReference>
<feature type="compositionally biased region" description="Polar residues" evidence="4">
    <location>
        <begin position="299"/>
        <end position="309"/>
    </location>
</feature>
<evidence type="ECO:0000259" key="5">
    <source>
        <dbReference type="PROSITE" id="PS50002"/>
    </source>
</evidence>
<dbReference type="EMBL" id="VXIV02002485">
    <property type="protein sequence ID" value="KAF6025213.1"/>
    <property type="molecule type" value="Genomic_DNA"/>
</dbReference>
<evidence type="ECO:0000256" key="2">
    <source>
        <dbReference type="PROSITE-ProRule" id="PRU00192"/>
    </source>
</evidence>
<keyword evidence="1 2" id="KW-0728">SH3 domain</keyword>
<keyword evidence="7" id="KW-1185">Reference proteome</keyword>
<organism evidence="6 7">
    <name type="scientific">Bugula neritina</name>
    <name type="common">Brown bryozoan</name>
    <name type="synonym">Sertularia neritina</name>
    <dbReference type="NCBI Taxonomy" id="10212"/>
    <lineage>
        <taxon>Eukaryota</taxon>
        <taxon>Metazoa</taxon>
        <taxon>Spiralia</taxon>
        <taxon>Lophotrochozoa</taxon>
        <taxon>Bryozoa</taxon>
        <taxon>Gymnolaemata</taxon>
        <taxon>Cheilostomatida</taxon>
        <taxon>Flustrina</taxon>
        <taxon>Buguloidea</taxon>
        <taxon>Bugulidae</taxon>
        <taxon>Bugula</taxon>
    </lineage>
</organism>
<dbReference type="PANTHER" id="PTHR14167:SF116">
    <property type="entry name" value="CAP, ISOFORM AC"/>
    <property type="match status" value="1"/>
</dbReference>
<protein>
    <submittedName>
        <fullName evidence="6">CAP</fullName>
    </submittedName>
</protein>
<feature type="region of interest" description="Disordered" evidence="4">
    <location>
        <begin position="354"/>
        <end position="431"/>
    </location>
</feature>
<feature type="compositionally biased region" description="Polar residues" evidence="4">
    <location>
        <begin position="354"/>
        <end position="380"/>
    </location>
</feature>
<dbReference type="PROSITE" id="PS50002">
    <property type="entry name" value="SH3"/>
    <property type="match status" value="2"/>
</dbReference>
<gene>
    <name evidence="6" type="ORF">EB796_016479</name>
</gene>
<evidence type="ECO:0000313" key="7">
    <source>
        <dbReference type="Proteomes" id="UP000593567"/>
    </source>
</evidence>
<feature type="domain" description="SH3" evidence="5">
    <location>
        <begin position="515"/>
        <end position="574"/>
    </location>
</feature>
<dbReference type="PRINTS" id="PR00499">
    <property type="entry name" value="P67PHOX"/>
</dbReference>
<name>A0A7J7JHD7_BUGNE</name>
<evidence type="ECO:0000313" key="6">
    <source>
        <dbReference type="EMBL" id="KAF6025213.1"/>
    </source>
</evidence>
<accession>A0A7J7JHD7</accession>